<name>A0A4P6KFK4_9MICO</name>
<protein>
    <submittedName>
        <fullName evidence="2">Uncharacterized protein</fullName>
    </submittedName>
</protein>
<dbReference type="RefSeq" id="WP_130109362.1">
    <property type="nucleotide sequence ID" value="NZ_CP035806.1"/>
</dbReference>
<evidence type="ECO:0000313" key="3">
    <source>
        <dbReference type="Proteomes" id="UP000289260"/>
    </source>
</evidence>
<evidence type="ECO:0000256" key="1">
    <source>
        <dbReference type="SAM" id="MobiDB-lite"/>
    </source>
</evidence>
<organism evidence="2 3">
    <name type="scientific">Leucobacter triazinivorans</name>
    <dbReference type="NCBI Taxonomy" id="1784719"/>
    <lineage>
        <taxon>Bacteria</taxon>
        <taxon>Bacillati</taxon>
        <taxon>Actinomycetota</taxon>
        <taxon>Actinomycetes</taxon>
        <taxon>Micrococcales</taxon>
        <taxon>Microbacteriaceae</taxon>
        <taxon>Leucobacter</taxon>
    </lineage>
</organism>
<dbReference type="InterPro" id="IPR046080">
    <property type="entry name" value="DUF6098"/>
</dbReference>
<reference evidence="2 3" key="1">
    <citation type="submission" date="2019-02" db="EMBL/GenBank/DDBJ databases">
        <authorList>
            <person name="Sun L."/>
            <person name="Pan D."/>
            <person name="Wu X."/>
        </authorList>
    </citation>
    <scope>NUCLEOTIDE SEQUENCE [LARGE SCALE GENOMIC DNA]</scope>
    <source>
        <strain evidence="2 3">JW-1</strain>
    </source>
</reference>
<dbReference type="Pfam" id="PF19593">
    <property type="entry name" value="DUF6098"/>
    <property type="match status" value="1"/>
</dbReference>
<dbReference type="KEGG" id="ltr:EVS81_04735"/>
<sequence length="149" mass="16400">MSAPFDTASSDFELQPLATLDQLEGTLRRYPALHLRTSDGPVADALHPPVDPETGLGLPGLPGRPLAPEDWWYRPVADWIARQLRRARPTPRDPVRFAWVLTGSVTARGPEGEPLLADVVPVARLSEAVLDEAEERYRNRFPPVGHPAA</sequence>
<dbReference type="OrthoDB" id="3531920at2"/>
<dbReference type="AlphaFoldDB" id="A0A4P6KFK4"/>
<evidence type="ECO:0000313" key="2">
    <source>
        <dbReference type="EMBL" id="QBE48224.1"/>
    </source>
</evidence>
<keyword evidence="3" id="KW-1185">Reference proteome</keyword>
<feature type="region of interest" description="Disordered" evidence="1">
    <location>
        <begin position="40"/>
        <end position="61"/>
    </location>
</feature>
<gene>
    <name evidence="2" type="ORF">EVS81_04735</name>
</gene>
<dbReference type="Proteomes" id="UP000289260">
    <property type="component" value="Chromosome"/>
</dbReference>
<accession>A0A4P6KFK4</accession>
<dbReference type="EMBL" id="CP035806">
    <property type="protein sequence ID" value="QBE48224.1"/>
    <property type="molecule type" value="Genomic_DNA"/>
</dbReference>
<proteinExistence type="predicted"/>